<dbReference type="Pfam" id="PF13499">
    <property type="entry name" value="EF-hand_7"/>
    <property type="match status" value="1"/>
</dbReference>
<evidence type="ECO:0000256" key="1">
    <source>
        <dbReference type="ARBA" id="ARBA00022574"/>
    </source>
</evidence>
<dbReference type="PANTHER" id="PTHR13720">
    <property type="entry name" value="WD-40 REPEAT PROTEIN"/>
    <property type="match status" value="1"/>
</dbReference>
<feature type="compositionally biased region" description="Polar residues" evidence="4">
    <location>
        <begin position="255"/>
        <end position="265"/>
    </location>
</feature>
<feature type="domain" description="EF-hand" evidence="5">
    <location>
        <begin position="60"/>
        <end position="95"/>
    </location>
</feature>
<evidence type="ECO:0000259" key="5">
    <source>
        <dbReference type="PROSITE" id="PS50222"/>
    </source>
</evidence>
<dbReference type="InterPro" id="IPR001680">
    <property type="entry name" value="WD40_rpt"/>
</dbReference>
<proteinExistence type="predicted"/>
<organism evidence="6">
    <name type="scientific">Spumella elongata</name>
    <dbReference type="NCBI Taxonomy" id="89044"/>
    <lineage>
        <taxon>Eukaryota</taxon>
        <taxon>Sar</taxon>
        <taxon>Stramenopiles</taxon>
        <taxon>Ochrophyta</taxon>
        <taxon>Chrysophyceae</taxon>
        <taxon>Chromulinales</taxon>
        <taxon>Chromulinaceae</taxon>
        <taxon>Spumella</taxon>
    </lineage>
</organism>
<feature type="domain" description="EF-hand" evidence="5">
    <location>
        <begin position="24"/>
        <end position="59"/>
    </location>
</feature>
<dbReference type="EMBL" id="HBIC01015274">
    <property type="protein sequence ID" value="CAE0278883.1"/>
    <property type="molecule type" value="Transcribed_RNA"/>
</dbReference>
<dbReference type="SMART" id="SM00054">
    <property type="entry name" value="EFh"/>
    <property type="match status" value="2"/>
</dbReference>
<dbReference type="InterPro" id="IPR002048">
    <property type="entry name" value="EF_hand_dom"/>
</dbReference>
<dbReference type="CDD" id="cd00051">
    <property type="entry name" value="EFh"/>
    <property type="match status" value="1"/>
</dbReference>
<dbReference type="Gene3D" id="1.10.238.10">
    <property type="entry name" value="EF-hand"/>
    <property type="match status" value="1"/>
</dbReference>
<keyword evidence="2" id="KW-0677">Repeat</keyword>
<dbReference type="Pfam" id="PF23409">
    <property type="entry name" value="Beta-prop_EML"/>
    <property type="match status" value="1"/>
</dbReference>
<dbReference type="InterPro" id="IPR015943">
    <property type="entry name" value="WD40/YVTN_repeat-like_dom_sf"/>
</dbReference>
<evidence type="ECO:0000256" key="2">
    <source>
        <dbReference type="ARBA" id="ARBA00022737"/>
    </source>
</evidence>
<gene>
    <name evidence="6" type="ORF">SELO1098_LOCUS7716</name>
</gene>
<name>A0A7S3GX69_9STRA</name>
<dbReference type="InterPro" id="IPR055439">
    <property type="entry name" value="Beta-prop_EML_1st"/>
</dbReference>
<evidence type="ECO:0000256" key="4">
    <source>
        <dbReference type="SAM" id="MobiDB-lite"/>
    </source>
</evidence>
<feature type="region of interest" description="Disordered" evidence="4">
    <location>
        <begin position="882"/>
        <end position="937"/>
    </location>
</feature>
<dbReference type="SMART" id="SM00320">
    <property type="entry name" value="WD40"/>
    <property type="match status" value="5"/>
</dbReference>
<dbReference type="InterPro" id="IPR018247">
    <property type="entry name" value="EF_Hand_1_Ca_BS"/>
</dbReference>
<feature type="compositionally biased region" description="Low complexity" evidence="4">
    <location>
        <begin position="196"/>
        <end position="208"/>
    </location>
</feature>
<keyword evidence="1" id="KW-0853">WD repeat</keyword>
<feature type="compositionally biased region" description="Pro residues" evidence="4">
    <location>
        <begin position="153"/>
        <end position="165"/>
    </location>
</feature>
<evidence type="ECO:0000256" key="3">
    <source>
        <dbReference type="ARBA" id="ARBA00022837"/>
    </source>
</evidence>
<accession>A0A7S3GX69</accession>
<dbReference type="PROSITE" id="PS50222">
    <property type="entry name" value="EF_HAND_2"/>
    <property type="match status" value="2"/>
</dbReference>
<sequence length="1228" mass="131306">MAANSSLLDLETLFIEKLQEKYKLNKKDLKRAFSKFDKDNNGLLDLYELTKGIQLFLNGVKESQVQKLVSKYDKNGDGKISYDEFLYFLTNRTAIEEGDDESEYSRPSSAGNGGVYYNKGGKLLRQAEAQRNMPSPAKAAGPPGRAPAQENYPPTPPPANYPPRAPAYVDEDIDQMTDDFDASELGDHYSVPEYPPRNNRPSNQRPPLGGAGGRPPRSNVPNLSNHRSTNHIDQGYPVDPYSDLGSARSEYSEGSRVSTPGSEAPSTMDPHDPREIQARVKIFMDNLKTYLAKQAGALRMGGQLDKAVAHMPAAEMRECVGRDLLKKAFQRYTGQGEGKAREQFTGVEAPEFAKVLRGFKFPGAAPLRTETIGFLFDLCSLSPIEGDHYVNEEGRVVADPNILTDLLYGAPTNHRDIKARGLNKVGSTAPNLNLTDSQTGRPIKGYVSMMQAGRDVVGSGPVALPSATDEKAQKALDMLRVPLRFVSPKSRTVMAVPSNFDPICSIGNSNKVPGYDLVRKHVFGMSSTSYSGNTLYTLPSTPSAFSHGRGSGGNTPGRPNTLNRNNPDFIDPATIVYATAGLGVVHNLSENKQLFFDAHTDDITCITVSADGTYAATGQMGKSPMVHLWATDIPPGQSNKPINTIHNNFFSRGVCALAFSYDNKYIVCIGCDDKHAMGIFDTSTTALIIEAPAQNGIPPQIKWMDYCAGQQHTEYITREHAGLCDLFASAGEHHLKIWSFRRPTKDAPASLNFKSGAMGKSSATAAKAYLCCAFVACEDRTFDLVTGGSNGMLYLFRAGTVVAVNQAFKSKVRCLVVGGDRVYCGGGGGMVKILDARTLTVMQSFNLLPLDTPASSAAKLSSGLRNGTKVGAGAGLGGIGSANKSGSASGSRPRAASAGPASRRALTIKPRADLHAPKHAAGNPNSGAGGSAGDAISGAYMRSQDDSASANEDDEGSGSKVVTGIAVVRGAGRVAAAATYLIVALGNGKVVRLEVGNAIGGAANSGLTPRPGTASTSGASLAVTPSKELFHFHTGPVYGLAADVTQENRLFATVCDDRKLMVWDAKDSVLIGKTALQTPSRCCHIDKTSSFIAVGATSGAVTVHYLADTPTSNSHHYRLSEVAFRRDAKAEITEVKFSPNNDRIAAGCRDDCIYVYGCELEVLESGNGRNVTKKGSCVLRAMHRLRGHSSTITHLDTDWLPNIRSPETSNLFCLFNDSSSNNPNVFVI</sequence>
<dbReference type="GO" id="GO:0005509">
    <property type="term" value="F:calcium ion binding"/>
    <property type="evidence" value="ECO:0007669"/>
    <property type="project" value="InterPro"/>
</dbReference>
<dbReference type="SUPFAM" id="SSF50998">
    <property type="entry name" value="Quinoprotein alcohol dehydrogenase-like"/>
    <property type="match status" value="1"/>
</dbReference>
<dbReference type="InterPro" id="IPR050630">
    <property type="entry name" value="WD_repeat_EMAP"/>
</dbReference>
<feature type="region of interest" description="Disordered" evidence="4">
    <location>
        <begin position="129"/>
        <end position="167"/>
    </location>
</feature>
<feature type="region of interest" description="Disordered" evidence="4">
    <location>
        <begin position="182"/>
        <end position="272"/>
    </location>
</feature>
<feature type="compositionally biased region" description="Low complexity" evidence="4">
    <location>
        <begin position="134"/>
        <end position="152"/>
    </location>
</feature>
<protein>
    <recommendedName>
        <fullName evidence="5">EF-hand domain-containing protein</fullName>
    </recommendedName>
</protein>
<dbReference type="PROSITE" id="PS00018">
    <property type="entry name" value="EF_HAND_1"/>
    <property type="match status" value="2"/>
</dbReference>
<dbReference type="PANTHER" id="PTHR13720:SF33">
    <property type="entry name" value="HELP DOMAIN-CONTAINING PROTEIN"/>
    <property type="match status" value="1"/>
</dbReference>
<reference evidence="6" key="1">
    <citation type="submission" date="2021-01" db="EMBL/GenBank/DDBJ databases">
        <authorList>
            <person name="Corre E."/>
            <person name="Pelletier E."/>
            <person name="Niang G."/>
            <person name="Scheremetjew M."/>
            <person name="Finn R."/>
            <person name="Kale V."/>
            <person name="Holt S."/>
            <person name="Cochrane G."/>
            <person name="Meng A."/>
            <person name="Brown T."/>
            <person name="Cohen L."/>
        </authorList>
    </citation>
    <scope>NUCLEOTIDE SEQUENCE</scope>
    <source>
        <strain evidence="6">CCAP 955/1</strain>
    </source>
</reference>
<dbReference type="GO" id="GO:0008017">
    <property type="term" value="F:microtubule binding"/>
    <property type="evidence" value="ECO:0007669"/>
    <property type="project" value="TreeGrafter"/>
</dbReference>
<dbReference type="SUPFAM" id="SSF47473">
    <property type="entry name" value="EF-hand"/>
    <property type="match status" value="1"/>
</dbReference>
<dbReference type="Pfam" id="PF00400">
    <property type="entry name" value="WD40"/>
    <property type="match status" value="2"/>
</dbReference>
<dbReference type="AlphaFoldDB" id="A0A7S3GX69"/>
<dbReference type="InterPro" id="IPR011992">
    <property type="entry name" value="EF-hand-dom_pair"/>
</dbReference>
<keyword evidence="3" id="KW-0106">Calcium</keyword>
<feature type="region of interest" description="Disordered" evidence="4">
    <location>
        <begin position="97"/>
        <end position="117"/>
    </location>
</feature>
<dbReference type="Gene3D" id="2.130.10.10">
    <property type="entry name" value="YVTN repeat-like/Quinoprotein amine dehydrogenase"/>
    <property type="match status" value="3"/>
</dbReference>
<dbReference type="InterPro" id="IPR011047">
    <property type="entry name" value="Quinoprotein_ADH-like_sf"/>
</dbReference>
<evidence type="ECO:0000313" key="6">
    <source>
        <dbReference type="EMBL" id="CAE0278883.1"/>
    </source>
</evidence>
<feature type="compositionally biased region" description="Low complexity" evidence="4">
    <location>
        <begin position="882"/>
        <end position="905"/>
    </location>
</feature>